<organism evidence="1 2">
    <name type="scientific">Rhizobium phage RHph_I1_9</name>
    <dbReference type="NCBI Taxonomy" id="2509729"/>
    <lineage>
        <taxon>Viruses</taxon>
        <taxon>Duplodnaviria</taxon>
        <taxon>Heunggongvirae</taxon>
        <taxon>Uroviricota</taxon>
        <taxon>Caudoviricetes</taxon>
        <taxon>Pootjesviridae</taxon>
        <taxon>Staniewskivirinae</taxon>
        <taxon>Trinifflemingvirus</taxon>
        <taxon>Trinifflemingvirus I19</taxon>
    </lineage>
</organism>
<proteinExistence type="predicted"/>
<protein>
    <submittedName>
        <fullName evidence="1">Uncharacterized protein</fullName>
    </submittedName>
</protein>
<evidence type="ECO:0000313" key="2">
    <source>
        <dbReference type="Proteomes" id="UP000615696"/>
    </source>
</evidence>
<reference evidence="1 2" key="1">
    <citation type="submission" date="2020-01" db="EMBL/GenBank/DDBJ databases">
        <title>Patterns of diversity and host range of bacteriophage communities associated with bean-nodulatin bacteria.</title>
        <authorList>
            <person name="Vann Cauwenberghe J."/>
            <person name="Santamaria R.I."/>
            <person name="Bustos P."/>
            <person name="Juarez S."/>
            <person name="Gonzalez V."/>
        </authorList>
    </citation>
    <scope>NUCLEOTIDE SEQUENCE [LARGE SCALE GENOMIC DNA]</scope>
    <source>
        <strain evidence="2">RHph</strain>
    </source>
</reference>
<accession>A0A7S5R9K1</accession>
<keyword evidence="2" id="KW-1185">Reference proteome</keyword>
<gene>
    <name evidence="1" type="ORF">EVC04_173</name>
</gene>
<name>A0A7S5R9K1_9CAUD</name>
<dbReference type="EMBL" id="MN988532">
    <property type="protein sequence ID" value="QIG73610.1"/>
    <property type="molecule type" value="Genomic_DNA"/>
</dbReference>
<evidence type="ECO:0000313" key="1">
    <source>
        <dbReference type="EMBL" id="QIG73610.1"/>
    </source>
</evidence>
<dbReference type="Proteomes" id="UP000615696">
    <property type="component" value="Segment"/>
</dbReference>
<sequence>MHIDEFEELYEQYTFEKGIGSMLPPPKDQYNACPRQDCSVMIFVHQSPTKVVHALVSSKGLVAVPTFIQDHFR</sequence>